<name>A0A8H9IM47_9PSEU</name>
<comment type="similarity">
    <text evidence="1">Belongs to the universal stress protein A family.</text>
</comment>
<dbReference type="InterPro" id="IPR006015">
    <property type="entry name" value="Universal_stress_UspA"/>
</dbReference>
<dbReference type="Pfam" id="PF00582">
    <property type="entry name" value="Usp"/>
    <property type="match status" value="1"/>
</dbReference>
<evidence type="ECO:0000313" key="4">
    <source>
        <dbReference type="Proteomes" id="UP000658656"/>
    </source>
</evidence>
<dbReference type="PANTHER" id="PTHR31964:SF113">
    <property type="entry name" value="USPA DOMAIN-CONTAINING PROTEIN"/>
    <property type="match status" value="1"/>
</dbReference>
<evidence type="ECO:0000256" key="1">
    <source>
        <dbReference type="ARBA" id="ARBA00008791"/>
    </source>
</evidence>
<dbReference type="InterPro" id="IPR006016">
    <property type="entry name" value="UspA"/>
</dbReference>
<evidence type="ECO:0000313" key="3">
    <source>
        <dbReference type="EMBL" id="GHF32312.1"/>
    </source>
</evidence>
<protein>
    <recommendedName>
        <fullName evidence="2">UspA domain-containing protein</fullName>
    </recommendedName>
</protein>
<dbReference type="PANTHER" id="PTHR31964">
    <property type="entry name" value="ADENINE NUCLEOTIDE ALPHA HYDROLASES-LIKE SUPERFAMILY PROTEIN"/>
    <property type="match status" value="1"/>
</dbReference>
<gene>
    <name evidence="3" type="ORF">GCM10017566_01020</name>
</gene>
<sequence>MSLRTHFLPVSEVYEAGQVPFPGPGTIIAGFDGSPGAARALRWAAAEAERRKAALLLVHVFDWPWSGWTPFPAPAIAFSTDVGLVRESLELELVTAAVAAQDAHPGVRIGTAVLDGAPGPVLAALAERLEAAMVVLGAPTSGIVSRVLRGTVADAVVKQCPRPVTVVGGGGRPVR</sequence>
<dbReference type="Gene3D" id="3.40.50.12370">
    <property type="match status" value="1"/>
</dbReference>
<accession>A0A8H9IM47</accession>
<feature type="domain" description="UspA" evidence="2">
    <location>
        <begin position="26"/>
        <end position="167"/>
    </location>
</feature>
<reference evidence="3" key="2">
    <citation type="submission" date="2020-09" db="EMBL/GenBank/DDBJ databases">
        <authorList>
            <person name="Sun Q."/>
            <person name="Zhou Y."/>
        </authorList>
    </citation>
    <scope>NUCLEOTIDE SEQUENCE</scope>
    <source>
        <strain evidence="3">CGMCC 4.7679</strain>
    </source>
</reference>
<dbReference type="PRINTS" id="PR01438">
    <property type="entry name" value="UNVRSLSTRESS"/>
</dbReference>
<comment type="caution">
    <text evidence="3">The sequence shown here is derived from an EMBL/GenBank/DDBJ whole genome shotgun (WGS) entry which is preliminary data.</text>
</comment>
<keyword evidence="4" id="KW-1185">Reference proteome</keyword>
<reference evidence="3" key="1">
    <citation type="journal article" date="2014" name="Int. J. Syst. Evol. Microbiol.">
        <title>Complete genome sequence of Corynebacterium casei LMG S-19264T (=DSM 44701T), isolated from a smear-ripened cheese.</title>
        <authorList>
            <consortium name="US DOE Joint Genome Institute (JGI-PGF)"/>
            <person name="Walter F."/>
            <person name="Albersmeier A."/>
            <person name="Kalinowski J."/>
            <person name="Ruckert C."/>
        </authorList>
    </citation>
    <scope>NUCLEOTIDE SEQUENCE</scope>
    <source>
        <strain evidence="3">CGMCC 4.7679</strain>
    </source>
</reference>
<evidence type="ECO:0000259" key="2">
    <source>
        <dbReference type="Pfam" id="PF00582"/>
    </source>
</evidence>
<organism evidence="3 4">
    <name type="scientific">Amycolatopsis bartoniae</name>
    <dbReference type="NCBI Taxonomy" id="941986"/>
    <lineage>
        <taxon>Bacteria</taxon>
        <taxon>Bacillati</taxon>
        <taxon>Actinomycetota</taxon>
        <taxon>Actinomycetes</taxon>
        <taxon>Pseudonocardiales</taxon>
        <taxon>Pseudonocardiaceae</taxon>
        <taxon>Amycolatopsis</taxon>
    </lineage>
</organism>
<dbReference type="SUPFAM" id="SSF52402">
    <property type="entry name" value="Adenine nucleotide alpha hydrolases-like"/>
    <property type="match status" value="1"/>
</dbReference>
<proteinExistence type="inferred from homology"/>
<dbReference type="Proteomes" id="UP000658656">
    <property type="component" value="Unassembled WGS sequence"/>
</dbReference>
<dbReference type="EMBL" id="BNAV01000001">
    <property type="protein sequence ID" value="GHF32312.1"/>
    <property type="molecule type" value="Genomic_DNA"/>
</dbReference>
<dbReference type="RefSeq" id="WP_145933596.1">
    <property type="nucleotide sequence ID" value="NZ_BNAV01000001.1"/>
</dbReference>
<dbReference type="AlphaFoldDB" id="A0A8H9IM47"/>